<keyword evidence="1" id="KW-0479">Metal-binding</keyword>
<dbReference type="Proteomes" id="UP000257109">
    <property type="component" value="Unassembled WGS sequence"/>
</dbReference>
<feature type="compositionally biased region" description="Basic and acidic residues" evidence="2">
    <location>
        <begin position="744"/>
        <end position="756"/>
    </location>
</feature>
<feature type="compositionally biased region" description="Pro residues" evidence="2">
    <location>
        <begin position="18"/>
        <end position="28"/>
    </location>
</feature>
<feature type="region of interest" description="Disordered" evidence="2">
    <location>
        <begin position="543"/>
        <end position="566"/>
    </location>
</feature>
<dbReference type="Gene3D" id="3.30.1370.210">
    <property type="match status" value="1"/>
</dbReference>
<feature type="compositionally biased region" description="Low complexity" evidence="2">
    <location>
        <begin position="1464"/>
        <end position="1476"/>
    </location>
</feature>
<dbReference type="EMBL" id="QJKJ01007631">
    <property type="protein sequence ID" value="RDX82474.1"/>
    <property type="molecule type" value="Genomic_DNA"/>
</dbReference>
<feature type="region of interest" description="Disordered" evidence="2">
    <location>
        <begin position="868"/>
        <end position="899"/>
    </location>
</feature>
<organism evidence="4 5">
    <name type="scientific">Mucuna pruriens</name>
    <name type="common">Velvet bean</name>
    <name type="synonym">Dolichos pruriens</name>
    <dbReference type="NCBI Taxonomy" id="157652"/>
    <lineage>
        <taxon>Eukaryota</taxon>
        <taxon>Viridiplantae</taxon>
        <taxon>Streptophyta</taxon>
        <taxon>Embryophyta</taxon>
        <taxon>Tracheophyta</taxon>
        <taxon>Spermatophyta</taxon>
        <taxon>Magnoliopsida</taxon>
        <taxon>eudicotyledons</taxon>
        <taxon>Gunneridae</taxon>
        <taxon>Pentapetalae</taxon>
        <taxon>rosids</taxon>
        <taxon>fabids</taxon>
        <taxon>Fabales</taxon>
        <taxon>Fabaceae</taxon>
        <taxon>Papilionoideae</taxon>
        <taxon>50 kb inversion clade</taxon>
        <taxon>NPAAA clade</taxon>
        <taxon>indigoferoid/millettioid clade</taxon>
        <taxon>Phaseoleae</taxon>
        <taxon>Mucuna</taxon>
    </lineage>
</organism>
<feature type="zinc finger region" description="C3H1-type" evidence="1">
    <location>
        <begin position="826"/>
        <end position="853"/>
    </location>
</feature>
<feature type="region of interest" description="Disordered" evidence="2">
    <location>
        <begin position="1"/>
        <end position="219"/>
    </location>
</feature>
<feature type="region of interest" description="Disordered" evidence="2">
    <location>
        <begin position="1444"/>
        <end position="1526"/>
    </location>
</feature>
<proteinExistence type="predicted"/>
<gene>
    <name evidence="4" type="ORF">CR513_36713</name>
</gene>
<feature type="compositionally biased region" description="Polar residues" evidence="2">
    <location>
        <begin position="549"/>
        <end position="559"/>
    </location>
</feature>
<feature type="non-terminal residue" evidence="4">
    <location>
        <position position="1"/>
    </location>
</feature>
<dbReference type="Gene3D" id="1.10.10.790">
    <property type="entry name" value="Surp module"/>
    <property type="match status" value="1"/>
</dbReference>
<feature type="region of interest" description="Disordered" evidence="2">
    <location>
        <begin position="1090"/>
        <end position="1111"/>
    </location>
</feature>
<feature type="compositionally biased region" description="Polar residues" evidence="2">
    <location>
        <begin position="110"/>
        <end position="132"/>
    </location>
</feature>
<dbReference type="OrthoDB" id="21470at2759"/>
<dbReference type="PANTHER" id="PTHR36886:SF7">
    <property type="entry name" value="EXPRESSED PROTEIN"/>
    <property type="match status" value="1"/>
</dbReference>
<feature type="domain" description="C3H1-type" evidence="3">
    <location>
        <begin position="826"/>
        <end position="853"/>
    </location>
</feature>
<dbReference type="InterPro" id="IPR052650">
    <property type="entry name" value="Zinc_finger_CCCH"/>
</dbReference>
<feature type="compositionally biased region" description="Basic residues" evidence="2">
    <location>
        <begin position="779"/>
        <end position="809"/>
    </location>
</feature>
<dbReference type="GO" id="GO:0008270">
    <property type="term" value="F:zinc ion binding"/>
    <property type="evidence" value="ECO:0007669"/>
    <property type="project" value="UniProtKB-KW"/>
</dbReference>
<reference evidence="4" key="1">
    <citation type="submission" date="2018-05" db="EMBL/GenBank/DDBJ databases">
        <title>Draft genome of Mucuna pruriens seed.</title>
        <authorList>
            <person name="Nnadi N.E."/>
            <person name="Vos R."/>
            <person name="Hasami M.H."/>
            <person name="Devisetty U.K."/>
            <person name="Aguiy J.C."/>
        </authorList>
    </citation>
    <scope>NUCLEOTIDE SEQUENCE [LARGE SCALE GENOMIC DNA]</scope>
    <source>
        <strain evidence="4">JCA_2017</strain>
    </source>
</reference>
<feature type="compositionally biased region" description="Basic and acidic residues" evidence="2">
    <location>
        <begin position="890"/>
        <end position="899"/>
    </location>
</feature>
<evidence type="ECO:0000256" key="2">
    <source>
        <dbReference type="SAM" id="MobiDB-lite"/>
    </source>
</evidence>
<feature type="region of interest" description="Disordered" evidence="2">
    <location>
        <begin position="744"/>
        <end position="822"/>
    </location>
</feature>
<feature type="compositionally biased region" description="Polar residues" evidence="2">
    <location>
        <begin position="627"/>
        <end position="636"/>
    </location>
</feature>
<dbReference type="InterPro" id="IPR035967">
    <property type="entry name" value="SWAP/Surp_sf"/>
</dbReference>
<evidence type="ECO:0000259" key="3">
    <source>
        <dbReference type="PROSITE" id="PS50103"/>
    </source>
</evidence>
<feature type="region of interest" description="Disordered" evidence="2">
    <location>
        <begin position="991"/>
        <end position="1014"/>
    </location>
</feature>
<keyword evidence="1" id="KW-0862">Zinc</keyword>
<sequence length="1687" mass="184682">MYNQLNRGSHFGQSSVPPMLPPPPPPPYQQAQLHFHQFPPPNIGGPPPPPPPNIGGPPLPPPPNIGGPPPPPPPPHVYLHGPPPPPPPTSSSSVPSNLPVQGSLKVMPNAGQSYAIPSQLNHGNTAAPQTSWAPGPPTRLLPPPPPPPRPPPSSQGQILYNPPFHPPPSQPGDVQNLHNAPPLPPPSVYFHSTVGNYQVPSVVPPPLPSSPPPVLPAPPPLTPPVTSVLSSNAACTDDPHYVKVSGLESKAVDSVNGVVASHPSGVAPVHGSDPNWDGASCREVAGADRDEDLPPPKPTEEKTVQKIEALCQLIAEKGADIEDKIRQDEFQNPEYAFLFGGDPGTEAAISHTYFLWMKNKYNLDTGWQEKKRQSEIVYTSGKQYHLHVATMSADSDMEMEGSTSQLFYSDILFSTSKIGQKSGVLWGGDDITLSDKDQGSNYATEALTQQHNRDDKVSSVNQSIQQLQNLTENDPAKDISSCSASYFGSIGVRKQNEGPVILSDSEHMKSARSVTKVCSLVNDSTEVAELPLGAALERSAAPVDDDFTHTGTSDYNETTNSDRDYGLLIRSGSPIRLLQDYASDDTSDNEDEGNAADANVFTVSGGADTSVSAAHKDSGSYMETDIGSKSPSSTQKGFGPLSRTSQDDSEISPHSLQESKETRNRKKSVSRWTSDGCIEHNLENQVSVNFAASIEAFKGKGGLEGNDIDSGSKSDNAEKEDEGKTSKFELNVLKVDEFGRHLREGVTDSDSDDSRYHRTRRPNKRDRSWSRSRSPPDRRSRRNRRSPRRRKDKRNRSRSWSPRHRRSRSRSPIIKRSGDFRGENVRRDKDQCLDFLRGKCYRGASCKYIHHESDMSATSRRYRNKHDLEVSSHAKESKINGDTKNISSKVSDKERDGVRSQDVHLFQHVTSQEVVQRKEDSVRHVVASTTIHPDGQSVNSNPSKSECIRELAPSMQETIVVREEPKTLIHENDGFQKAGDSHQQHLVDGFQPEALGSGDASKPSGTYNDVIPSENGPFVQQMQLNVSVVGIQEHSGYPSQHVNASFVIDSSPDKRSMVSASANEVPGSEPLPYMLSSTQLQSATSSVGQYVTSEQTSLHSQASKDLPPQSGSPMELPLHTYQLPASVVSHSQGENTVHMPQISRQYGVMQQSAFFPFQSTTREKFEPYPAPLLMPNTQFNVPPNSSWTSLPLPPPPPLPSREVYNSSLNSGVAKSYISSEFNQSQLHSRTDFVSQTSMKPGLPTCSQNSEFQDQVYPPMQDHSRSFMLTEPFSPKHLPQGNPANQLLSGSNLNREDFHNQLLMQDSKFSSTASFGSLQPQPNQFSWKLDVNRLQPSLGGKLPPEGHFMTSSHIDSASQKKQSMYNFQCSVSEANLGVPGDTATVSRYPPDFLDSNHSTSLPSFGGSRISAHYNPYASTFEKPLSSKFSSSIFRQENEIIHGNNYASSRLNHTPVNEEGDGGVGSRQSASSSKSARALGQILPRSGGDQYDPLFDSIEPSSSLKKNDFDQKQEATGESNISLRPKSSYMSLDVDEKNKHEEVGDVASTPSHNNDEYGETADAEVGAVENESLSSDHVDIAKRTAGDVEINQVKSPGKRKKSKDSRSMKLFKVSIANFVKEVLKPSWRQGNMSKVAFKTIVKKTVDKVSGTMKGHRVPKSQVKISQYIDSSQRKLTKLVMGYVDKYVKV</sequence>
<protein>
    <submittedName>
        <fullName evidence="4">Zinc finger CCCH domain-containing protein 55</fullName>
    </submittedName>
</protein>
<name>A0A371FVX1_MUCPR</name>
<feature type="region of interest" description="Disordered" evidence="2">
    <location>
        <begin position="1537"/>
        <end position="1556"/>
    </location>
</feature>
<feature type="compositionally biased region" description="Pro residues" evidence="2">
    <location>
        <begin position="202"/>
        <end position="219"/>
    </location>
</feature>
<feature type="compositionally biased region" description="Basic and acidic residues" evidence="2">
    <location>
        <begin position="1503"/>
        <end position="1513"/>
    </location>
</feature>
<feature type="compositionally biased region" description="Polar residues" evidence="2">
    <location>
        <begin position="1090"/>
        <end position="1103"/>
    </location>
</feature>
<feature type="region of interest" description="Disordered" evidence="2">
    <location>
        <begin position="613"/>
        <end position="673"/>
    </location>
</feature>
<feature type="compositionally biased region" description="Polar residues" evidence="2">
    <location>
        <begin position="1444"/>
        <end position="1453"/>
    </location>
</feature>
<evidence type="ECO:0000256" key="1">
    <source>
        <dbReference type="PROSITE-ProRule" id="PRU00723"/>
    </source>
</evidence>
<keyword evidence="5" id="KW-1185">Reference proteome</keyword>
<keyword evidence="1" id="KW-0863">Zinc-finger</keyword>
<dbReference type="InterPro" id="IPR000571">
    <property type="entry name" value="Znf_CCCH"/>
</dbReference>
<accession>A0A371FVX1</accession>
<feature type="compositionally biased region" description="Basic and acidic residues" evidence="2">
    <location>
        <begin position="868"/>
        <end position="881"/>
    </location>
</feature>
<dbReference type="STRING" id="157652.A0A371FVX1"/>
<feature type="compositionally biased region" description="Basic and acidic residues" evidence="2">
    <location>
        <begin position="765"/>
        <end position="778"/>
    </location>
</feature>
<feature type="compositionally biased region" description="Basic and acidic residues" evidence="2">
    <location>
        <begin position="710"/>
        <end position="725"/>
    </location>
</feature>
<feature type="compositionally biased region" description="Pro residues" evidence="2">
    <location>
        <begin position="38"/>
        <end position="89"/>
    </location>
</feature>
<feature type="compositionally biased region" description="Pro residues" evidence="2">
    <location>
        <begin position="134"/>
        <end position="153"/>
    </location>
</feature>
<dbReference type="SUPFAM" id="SSF109905">
    <property type="entry name" value="Surp module (SWAP domain)"/>
    <property type="match status" value="1"/>
</dbReference>
<feature type="compositionally biased region" description="Polar residues" evidence="2">
    <location>
        <begin position="1"/>
        <end position="16"/>
    </location>
</feature>
<feature type="region of interest" description="Disordered" evidence="2">
    <location>
        <begin position="700"/>
        <end position="725"/>
    </location>
</feature>
<dbReference type="PANTHER" id="PTHR36886">
    <property type="entry name" value="PROTEIN FRIGIDA-ESSENTIAL 1"/>
    <property type="match status" value="1"/>
</dbReference>
<dbReference type="PROSITE" id="PS50103">
    <property type="entry name" value="ZF_C3H1"/>
    <property type="match status" value="1"/>
</dbReference>
<dbReference type="GO" id="GO:0006396">
    <property type="term" value="P:RNA processing"/>
    <property type="evidence" value="ECO:0007669"/>
    <property type="project" value="InterPro"/>
</dbReference>
<evidence type="ECO:0000313" key="5">
    <source>
        <dbReference type="Proteomes" id="UP000257109"/>
    </source>
</evidence>
<dbReference type="PRINTS" id="PR01217">
    <property type="entry name" value="PRICHEXTENSN"/>
</dbReference>
<feature type="compositionally biased region" description="Polar residues" evidence="2">
    <location>
        <begin position="90"/>
        <end position="100"/>
    </location>
</feature>
<evidence type="ECO:0000313" key="4">
    <source>
        <dbReference type="EMBL" id="RDX82474.1"/>
    </source>
</evidence>
<dbReference type="GO" id="GO:0003723">
    <property type="term" value="F:RNA binding"/>
    <property type="evidence" value="ECO:0007669"/>
    <property type="project" value="InterPro"/>
</dbReference>
<comment type="caution">
    <text evidence="4">The sequence shown here is derived from an EMBL/GenBank/DDBJ whole genome shotgun (WGS) entry which is preliminary data.</text>
</comment>